<dbReference type="AlphaFoldDB" id="A0A0A5GLA2"/>
<dbReference type="STRING" id="1385510.GCA_000425205_00012"/>
<evidence type="ECO:0000313" key="3">
    <source>
        <dbReference type="Proteomes" id="UP000030528"/>
    </source>
</evidence>
<dbReference type="InterPro" id="IPR000182">
    <property type="entry name" value="GNAT_dom"/>
</dbReference>
<dbReference type="Pfam" id="PF13302">
    <property type="entry name" value="Acetyltransf_3"/>
    <property type="match status" value="1"/>
</dbReference>
<evidence type="ECO:0000259" key="1">
    <source>
        <dbReference type="Pfam" id="PF13302"/>
    </source>
</evidence>
<keyword evidence="2" id="KW-0808">Transferase</keyword>
<dbReference type="eggNOG" id="COG1670">
    <property type="taxonomic scope" value="Bacteria"/>
</dbReference>
<comment type="caution">
    <text evidence="2">The sequence shown here is derived from an EMBL/GenBank/DDBJ whole genome shotgun (WGS) entry which is preliminary data.</text>
</comment>
<dbReference type="GO" id="GO:0016747">
    <property type="term" value="F:acyltransferase activity, transferring groups other than amino-acyl groups"/>
    <property type="evidence" value="ECO:0007669"/>
    <property type="project" value="InterPro"/>
</dbReference>
<gene>
    <name evidence="2" type="ORF">N781_02345</name>
</gene>
<dbReference type="OrthoDB" id="2352097at2"/>
<dbReference type="EMBL" id="AVPE01000001">
    <property type="protein sequence ID" value="KGX94026.1"/>
    <property type="molecule type" value="Genomic_DNA"/>
</dbReference>
<accession>A0A0A5GLA2</accession>
<dbReference type="Gene3D" id="3.40.630.30">
    <property type="match status" value="1"/>
</dbReference>
<dbReference type="InterPro" id="IPR016181">
    <property type="entry name" value="Acyl_CoA_acyltransferase"/>
</dbReference>
<dbReference type="PANTHER" id="PTHR43792:SF1">
    <property type="entry name" value="N-ACETYLTRANSFERASE DOMAIN-CONTAINING PROTEIN"/>
    <property type="match status" value="1"/>
</dbReference>
<name>A0A0A5GLA2_9BACI</name>
<sequence length="184" mass="21624">MLKKRDLHDCPALYDLLVHPSVFPYVRHKANSTDEYYFVTRKLLEAEDRGELVSRTIVDEWNQPIGTINLFDIYENKGFLATWLGKEFHGKGYNQPAKEAFFEELFFELGIEVIFMKIRSSNIRSQKAASKLPYAILANDDYPDVYEWVNRNENTFDLYAVTKENYLFHYDQTTLANEEEAQEA</sequence>
<reference evidence="2 3" key="1">
    <citation type="submission" date="2013-08" db="EMBL/GenBank/DDBJ databases">
        <authorList>
            <person name="Huang J."/>
            <person name="Wang G."/>
        </authorList>
    </citation>
    <scope>NUCLEOTIDE SEQUENCE [LARGE SCALE GENOMIC DNA]</scope>
    <source>
        <strain evidence="2 3">JSM 076056</strain>
    </source>
</reference>
<dbReference type="SUPFAM" id="SSF55729">
    <property type="entry name" value="Acyl-CoA N-acyltransferases (Nat)"/>
    <property type="match status" value="1"/>
</dbReference>
<evidence type="ECO:0000313" key="2">
    <source>
        <dbReference type="EMBL" id="KGX94026.1"/>
    </source>
</evidence>
<protein>
    <submittedName>
        <fullName evidence="2">Alanine acetyltransferase</fullName>
    </submittedName>
</protein>
<keyword evidence="3" id="KW-1185">Reference proteome</keyword>
<dbReference type="PANTHER" id="PTHR43792">
    <property type="entry name" value="GNAT FAMILY, PUTATIVE (AFU_ORTHOLOGUE AFUA_3G00765)-RELATED-RELATED"/>
    <property type="match status" value="1"/>
</dbReference>
<dbReference type="InterPro" id="IPR051531">
    <property type="entry name" value="N-acetyltransferase"/>
</dbReference>
<organism evidence="2 3">
    <name type="scientific">Pontibacillus halophilus JSM 076056 = DSM 19796</name>
    <dbReference type="NCBI Taxonomy" id="1385510"/>
    <lineage>
        <taxon>Bacteria</taxon>
        <taxon>Bacillati</taxon>
        <taxon>Bacillota</taxon>
        <taxon>Bacilli</taxon>
        <taxon>Bacillales</taxon>
        <taxon>Bacillaceae</taxon>
        <taxon>Pontibacillus</taxon>
    </lineage>
</organism>
<feature type="domain" description="N-acetyltransferase" evidence="1">
    <location>
        <begin position="6"/>
        <end position="132"/>
    </location>
</feature>
<dbReference type="RefSeq" id="WP_026798852.1">
    <property type="nucleotide sequence ID" value="NZ_AULI01000001.1"/>
</dbReference>
<proteinExistence type="predicted"/>
<dbReference type="Proteomes" id="UP000030528">
    <property type="component" value="Unassembled WGS sequence"/>
</dbReference>